<dbReference type="InterPro" id="IPR020045">
    <property type="entry name" value="DNA_polI_H3TH"/>
</dbReference>
<dbReference type="InterPro" id="IPR002421">
    <property type="entry name" value="5-3_exonuclease"/>
</dbReference>
<dbReference type="CDD" id="cd09898">
    <property type="entry name" value="H3TH_53EXO"/>
    <property type="match status" value="1"/>
</dbReference>
<dbReference type="SMART" id="SM00279">
    <property type="entry name" value="HhH2"/>
    <property type="match status" value="1"/>
</dbReference>
<dbReference type="SMART" id="SM00475">
    <property type="entry name" value="53EXOc"/>
    <property type="match status" value="1"/>
</dbReference>
<feature type="domain" description="5'-3' exonuclease" evidence="7">
    <location>
        <begin position="9"/>
        <end position="281"/>
    </location>
</feature>
<gene>
    <name evidence="8" type="ORF">NF557_08970</name>
</gene>
<dbReference type="InterPro" id="IPR038969">
    <property type="entry name" value="FEN"/>
</dbReference>
<dbReference type="InterPro" id="IPR036279">
    <property type="entry name" value="5-3_exonuclease_C_sf"/>
</dbReference>
<dbReference type="Gene3D" id="1.10.150.20">
    <property type="entry name" value="5' to 3' exonuclease, C-terminal subdomain"/>
    <property type="match status" value="1"/>
</dbReference>
<dbReference type="PANTHER" id="PTHR42646">
    <property type="entry name" value="FLAP ENDONUCLEASE XNI"/>
    <property type="match status" value="1"/>
</dbReference>
<dbReference type="GO" id="GO:0004527">
    <property type="term" value="F:exonuclease activity"/>
    <property type="evidence" value="ECO:0007669"/>
    <property type="project" value="UniProtKB-KW"/>
</dbReference>
<name>A0ABY4YDT4_9MICO</name>
<accession>A0ABY4YDT4</accession>
<evidence type="ECO:0000256" key="6">
    <source>
        <dbReference type="ARBA" id="ARBA00050026"/>
    </source>
</evidence>
<keyword evidence="4" id="KW-0238">DNA-binding</keyword>
<dbReference type="Proteomes" id="UP001056535">
    <property type="component" value="Chromosome"/>
</dbReference>
<dbReference type="Pfam" id="PF01367">
    <property type="entry name" value="5_3_exonuc"/>
    <property type="match status" value="1"/>
</dbReference>
<dbReference type="InterPro" id="IPR029060">
    <property type="entry name" value="PIN-like_dom_sf"/>
</dbReference>
<evidence type="ECO:0000259" key="7">
    <source>
        <dbReference type="SMART" id="SM00475"/>
    </source>
</evidence>
<dbReference type="EMBL" id="CP099490">
    <property type="protein sequence ID" value="USQ74804.1"/>
    <property type="molecule type" value="Genomic_DNA"/>
</dbReference>
<keyword evidence="1" id="KW-0540">Nuclease</keyword>
<dbReference type="SUPFAM" id="SSF88723">
    <property type="entry name" value="PIN domain-like"/>
    <property type="match status" value="1"/>
</dbReference>
<dbReference type="Gene3D" id="3.40.50.1010">
    <property type="entry name" value="5'-nuclease"/>
    <property type="match status" value="1"/>
</dbReference>
<evidence type="ECO:0000313" key="9">
    <source>
        <dbReference type="Proteomes" id="UP001056535"/>
    </source>
</evidence>
<evidence type="ECO:0000256" key="1">
    <source>
        <dbReference type="ARBA" id="ARBA00022722"/>
    </source>
</evidence>
<dbReference type="RefSeq" id="WP_252618861.1">
    <property type="nucleotide sequence ID" value="NZ_CP099490.1"/>
</dbReference>
<evidence type="ECO:0000256" key="4">
    <source>
        <dbReference type="ARBA" id="ARBA00023125"/>
    </source>
</evidence>
<evidence type="ECO:0000256" key="2">
    <source>
        <dbReference type="ARBA" id="ARBA00022801"/>
    </source>
</evidence>
<evidence type="ECO:0000256" key="3">
    <source>
        <dbReference type="ARBA" id="ARBA00022839"/>
    </source>
</evidence>
<keyword evidence="9" id="KW-1185">Reference proteome</keyword>
<reference evidence="8" key="1">
    <citation type="submission" date="2022-06" db="EMBL/GenBank/DDBJ databases">
        <title>Ornithinimicrobium JY.X270.</title>
        <authorList>
            <person name="Huang Y."/>
        </authorList>
    </citation>
    <scope>NUCLEOTIDE SEQUENCE</scope>
    <source>
        <strain evidence="8">JY.X270</strain>
    </source>
</reference>
<organism evidence="8 9">
    <name type="scientific">Ornithinimicrobium cryptoxanthini</name>
    <dbReference type="NCBI Taxonomy" id="2934161"/>
    <lineage>
        <taxon>Bacteria</taxon>
        <taxon>Bacillati</taxon>
        <taxon>Actinomycetota</taxon>
        <taxon>Actinomycetes</taxon>
        <taxon>Micrococcales</taxon>
        <taxon>Ornithinimicrobiaceae</taxon>
        <taxon>Ornithinimicrobium</taxon>
    </lineage>
</organism>
<keyword evidence="3 8" id="KW-0269">Exonuclease</keyword>
<dbReference type="InterPro" id="IPR008918">
    <property type="entry name" value="HhH2"/>
</dbReference>
<keyword evidence="2" id="KW-0378">Hydrolase</keyword>
<dbReference type="InterPro" id="IPR020046">
    <property type="entry name" value="5-3_exonucl_a-hlix_arch_N"/>
</dbReference>
<dbReference type="CDD" id="cd09859">
    <property type="entry name" value="PIN_53EXO"/>
    <property type="match status" value="1"/>
</dbReference>
<dbReference type="SUPFAM" id="SSF47807">
    <property type="entry name" value="5' to 3' exonuclease, C-terminal subdomain"/>
    <property type="match status" value="1"/>
</dbReference>
<dbReference type="Pfam" id="PF02739">
    <property type="entry name" value="5_3_exonuc_N"/>
    <property type="match status" value="1"/>
</dbReference>
<protein>
    <recommendedName>
        <fullName evidence="6">5'-3' exonuclease</fullName>
    </recommendedName>
</protein>
<evidence type="ECO:0000313" key="8">
    <source>
        <dbReference type="EMBL" id="USQ74804.1"/>
    </source>
</evidence>
<dbReference type="PANTHER" id="PTHR42646:SF2">
    <property type="entry name" value="5'-3' EXONUCLEASE FAMILY PROTEIN"/>
    <property type="match status" value="1"/>
</dbReference>
<comment type="function">
    <text evidence="5">5'-3' exonuclease acting preferentially on double-stranded DNA.</text>
</comment>
<proteinExistence type="predicted"/>
<evidence type="ECO:0000256" key="5">
    <source>
        <dbReference type="ARBA" id="ARBA00049957"/>
    </source>
</evidence>
<sequence length="315" mass="33284">MTPQISPGQRLLLLDAASLYFRAFFGVKDAAPAPDGTPTNAVRGMLDFTATLINRFHPTRLVACWDDDWRPAFRTAAIPSYKAHRLVEGATGNVEEVPDALQVQVPLIRTALEAFGFPVLGSPGFEADDVIGTLTHRHTGVLPVTIVTGDRDLFQLVDDEHDISVAYTARSGVRDAEVIRQADLQARYGVPSGAAYADMSIMRGDTSDGLPGVAGIGDKTAAALIATYGSLAGVREALAAGDPAIKGARRKNLEAASDYLDVAPGVVLVARDAALPDRALTLPRELADPGTLLQFVEAYGISGPVSRLLAALNLS</sequence>